<feature type="region of interest" description="Disordered" evidence="1">
    <location>
        <begin position="821"/>
        <end position="864"/>
    </location>
</feature>
<organism evidence="2 3">
    <name type="scientific">Labeo rohita</name>
    <name type="common">Indian major carp</name>
    <name type="synonym">Cyprinus rohita</name>
    <dbReference type="NCBI Taxonomy" id="84645"/>
    <lineage>
        <taxon>Eukaryota</taxon>
        <taxon>Metazoa</taxon>
        <taxon>Chordata</taxon>
        <taxon>Craniata</taxon>
        <taxon>Vertebrata</taxon>
        <taxon>Euteleostomi</taxon>
        <taxon>Actinopterygii</taxon>
        <taxon>Neopterygii</taxon>
        <taxon>Teleostei</taxon>
        <taxon>Ostariophysi</taxon>
        <taxon>Cypriniformes</taxon>
        <taxon>Cyprinidae</taxon>
        <taxon>Labeoninae</taxon>
        <taxon>Labeonini</taxon>
        <taxon>Labeo</taxon>
    </lineage>
</organism>
<dbReference type="STRING" id="84645.A0A498M9K2"/>
<gene>
    <name evidence="2" type="ORF">ROHU_028833</name>
</gene>
<dbReference type="Proteomes" id="UP000290572">
    <property type="component" value="Unassembled WGS sequence"/>
</dbReference>
<protein>
    <submittedName>
        <fullName evidence="2">Uncharacterized protein</fullName>
    </submittedName>
</protein>
<evidence type="ECO:0000313" key="2">
    <source>
        <dbReference type="EMBL" id="RXN14195.1"/>
    </source>
</evidence>
<evidence type="ECO:0000313" key="3">
    <source>
        <dbReference type="Proteomes" id="UP000290572"/>
    </source>
</evidence>
<dbReference type="PANTHER" id="PTHR33480:SF5">
    <property type="entry name" value="SI:DKEY-51D8.9"/>
    <property type="match status" value="1"/>
</dbReference>
<accession>A0A498M9K2</accession>
<comment type="caution">
    <text evidence="2">The sequence shown here is derived from an EMBL/GenBank/DDBJ whole genome shotgun (WGS) entry which is preliminary data.</text>
</comment>
<proteinExistence type="predicted"/>
<dbReference type="EMBL" id="QBIY01012916">
    <property type="protein sequence ID" value="RXN14195.1"/>
    <property type="molecule type" value="Genomic_DNA"/>
</dbReference>
<feature type="compositionally biased region" description="Low complexity" evidence="1">
    <location>
        <begin position="887"/>
        <end position="906"/>
    </location>
</feature>
<keyword evidence="3" id="KW-1185">Reference proteome</keyword>
<dbReference type="AlphaFoldDB" id="A0A498M9K2"/>
<name>A0A498M9K2_LABRO</name>
<reference evidence="2 3" key="1">
    <citation type="submission" date="2018-03" db="EMBL/GenBank/DDBJ databases">
        <title>Draft genome sequence of Rohu Carp (Labeo rohita).</title>
        <authorList>
            <person name="Das P."/>
            <person name="Kushwaha B."/>
            <person name="Joshi C.G."/>
            <person name="Kumar D."/>
            <person name="Nagpure N.S."/>
            <person name="Sahoo L."/>
            <person name="Das S.P."/>
            <person name="Bit A."/>
            <person name="Patnaik S."/>
            <person name="Meher P.K."/>
            <person name="Jayasankar P."/>
            <person name="Koringa P.G."/>
            <person name="Patel N.V."/>
            <person name="Hinsu A.T."/>
            <person name="Kumar R."/>
            <person name="Pandey M."/>
            <person name="Agarwal S."/>
            <person name="Srivastava S."/>
            <person name="Singh M."/>
            <person name="Iquebal M.A."/>
            <person name="Jaiswal S."/>
            <person name="Angadi U.B."/>
            <person name="Kumar N."/>
            <person name="Raza M."/>
            <person name="Shah T.M."/>
            <person name="Rai A."/>
            <person name="Jena J.K."/>
        </authorList>
    </citation>
    <scope>NUCLEOTIDE SEQUENCE [LARGE SCALE GENOMIC DNA]</scope>
    <source>
        <strain evidence="2">DASCIFA01</strain>
        <tissue evidence="2">Testis</tissue>
    </source>
</reference>
<evidence type="ECO:0000256" key="1">
    <source>
        <dbReference type="SAM" id="MobiDB-lite"/>
    </source>
</evidence>
<dbReference type="PANTHER" id="PTHR33480">
    <property type="entry name" value="SET DOMAIN-CONTAINING PROTEIN-RELATED"/>
    <property type="match status" value="1"/>
</dbReference>
<feature type="region of interest" description="Disordered" evidence="1">
    <location>
        <begin position="884"/>
        <end position="911"/>
    </location>
</feature>
<sequence length="969" mass="109504">MNTHIFLSTMEMNTVSSSALNFDYRAESACVYSRTFYRVSSSALNFDYRAESACVYSRTFYRVSSSALNFDYRAELACVYSRTFYRVSSSALNFDYRAESACVYSHTFNRVSSSALNFAYRAESACVYSRTFNRGSSSALNFDYRAESACVYSRTFNRGSSSALNFDYRAESACVYSRTFYSVSSSALNFDYRAESACVYSCTFCRVSSSALNFDYRAESACVYSRTFYRVSSSALNFDYRAESACVYSRTFNRVSSSALNFDYRAESACVYSRTFNRVFSSALNFDYRAESACVYSRTFYRVSSSALNFDYRAESACVYSHTFNRVSSSALNFDYRAESACVYSRTFYRVSSSALNFDYRAESACVYSRTFYRVSSSALNFDYRAESACVFSRTFNRVSSSALNFDYRAESACVYSRTFNRGNNTWFPEASEEASKCLSGFAESLYSKHGHDPSKHDYIRQKIRQLGRFLQTMRKRSPVLTLEDAVKPSNFLNVIEAVKETAGFDKNNNIYKTPSLALKIGHSLLKVNDIIHCHALMAEDENLVKSSDAFQKLYRAKWSEYISHSALNTISDLKYNKPTKLPLTEDIMKLNKHLDEKAKSATAALEKAATPQNYSNVARTTLTKIVLFNRRRVGEVSKMKLKNFLERDCSITQKEMNLSEYEQKLCMYFERVELKGKRGRKVAVLLTPEMTKSLNLMIMKREQCGVPNKNEYLFAIPHCLTCYRGHQCLRKFADECGAQKPDFLRSTQLRKEIATTSQMLNLKNNEMDQLADFLGHDITVHRQFYRLSEATIQSAKISKLLLALEKGKLHELRGKTLDEIGGTDRVKSQGGAGSARGQGDKGSQTGASSEDSRTEVGSEDSWTAAGSGVVHACRTALRTTGFEPKGVGSSRTTGFRTTGARSSRTLGTQDHQSRVLQDHWSLAALLLNLRLRVGDRKASSSSEDIESTWGISGNTILDSDRHDFTRLR</sequence>